<name>A0A399F4Z7_9DEIN</name>
<protein>
    <submittedName>
        <fullName evidence="7">Cytochrome c-552</fullName>
    </submittedName>
</protein>
<dbReference type="Pfam" id="PF00034">
    <property type="entry name" value="Cytochrom_C"/>
    <property type="match status" value="1"/>
</dbReference>
<evidence type="ECO:0000256" key="5">
    <source>
        <dbReference type="SAM" id="SignalP"/>
    </source>
</evidence>
<dbReference type="PROSITE" id="PS51007">
    <property type="entry name" value="CYTC"/>
    <property type="match status" value="1"/>
</dbReference>
<evidence type="ECO:0000259" key="6">
    <source>
        <dbReference type="PROSITE" id="PS51007"/>
    </source>
</evidence>
<dbReference type="Proteomes" id="UP000266178">
    <property type="component" value="Unassembled WGS sequence"/>
</dbReference>
<evidence type="ECO:0000256" key="4">
    <source>
        <dbReference type="PROSITE-ProRule" id="PRU00433"/>
    </source>
</evidence>
<dbReference type="SUPFAM" id="SSF46626">
    <property type="entry name" value="Cytochrome c"/>
    <property type="match status" value="1"/>
</dbReference>
<organism evidence="7 8">
    <name type="scientific">Meiothermus granaticius NBRC 107808</name>
    <dbReference type="NCBI Taxonomy" id="1227551"/>
    <lineage>
        <taxon>Bacteria</taxon>
        <taxon>Thermotogati</taxon>
        <taxon>Deinococcota</taxon>
        <taxon>Deinococci</taxon>
        <taxon>Thermales</taxon>
        <taxon>Thermaceae</taxon>
        <taxon>Meiothermus</taxon>
    </lineage>
</organism>
<dbReference type="PANTHER" id="PTHR35008:SF4">
    <property type="entry name" value="BLL4482 PROTEIN"/>
    <property type="match status" value="1"/>
</dbReference>
<proteinExistence type="predicted"/>
<dbReference type="GO" id="GO:0009055">
    <property type="term" value="F:electron transfer activity"/>
    <property type="evidence" value="ECO:0007669"/>
    <property type="project" value="InterPro"/>
</dbReference>
<evidence type="ECO:0000313" key="8">
    <source>
        <dbReference type="Proteomes" id="UP000266178"/>
    </source>
</evidence>
<evidence type="ECO:0000313" key="7">
    <source>
        <dbReference type="EMBL" id="RIH91744.1"/>
    </source>
</evidence>
<dbReference type="Gene3D" id="1.10.760.10">
    <property type="entry name" value="Cytochrome c-like domain"/>
    <property type="match status" value="1"/>
</dbReference>
<sequence>MRRGVMFLVLAALAPLALAQPSPVYQQCQGCHQANGAGIPGAFPPLAKHTPDILAAKGGRTYLIQVLLYGLQGEINVKGQKYNGMMPGWSQLSDAEIAAVLNHISTQWGDQFPAGQKPFTAAEVKAQRGTKLTPQQVYSNRQKLGLK</sequence>
<keyword evidence="1 4" id="KW-0349">Heme</keyword>
<evidence type="ECO:0000256" key="3">
    <source>
        <dbReference type="ARBA" id="ARBA00023004"/>
    </source>
</evidence>
<keyword evidence="2 4" id="KW-0479">Metal-binding</keyword>
<dbReference type="InterPro" id="IPR009056">
    <property type="entry name" value="Cyt_c-like_dom"/>
</dbReference>
<dbReference type="GO" id="GO:0046872">
    <property type="term" value="F:metal ion binding"/>
    <property type="evidence" value="ECO:0007669"/>
    <property type="project" value="UniProtKB-KW"/>
</dbReference>
<feature type="chain" id="PRO_5017447213" evidence="5">
    <location>
        <begin position="20"/>
        <end position="147"/>
    </location>
</feature>
<accession>A0A399F4Z7</accession>
<dbReference type="OrthoDB" id="31970at2"/>
<comment type="caution">
    <text evidence="7">The sequence shown here is derived from an EMBL/GenBank/DDBJ whole genome shotgun (WGS) entry which is preliminary data.</text>
</comment>
<dbReference type="InterPro" id="IPR051459">
    <property type="entry name" value="Cytochrome_c-type_DH"/>
</dbReference>
<keyword evidence="5" id="KW-0732">Signal</keyword>
<dbReference type="GO" id="GO:0020037">
    <property type="term" value="F:heme binding"/>
    <property type="evidence" value="ECO:0007669"/>
    <property type="project" value="InterPro"/>
</dbReference>
<dbReference type="RefSeq" id="WP_119357791.1">
    <property type="nucleotide sequence ID" value="NZ_BJXM01000021.1"/>
</dbReference>
<dbReference type="InterPro" id="IPR036909">
    <property type="entry name" value="Cyt_c-like_dom_sf"/>
</dbReference>
<feature type="signal peptide" evidence="5">
    <location>
        <begin position="1"/>
        <end position="19"/>
    </location>
</feature>
<feature type="domain" description="Cytochrome c" evidence="6">
    <location>
        <begin position="1"/>
        <end position="108"/>
    </location>
</feature>
<dbReference type="PANTHER" id="PTHR35008">
    <property type="entry name" value="BLL4482 PROTEIN-RELATED"/>
    <property type="match status" value="1"/>
</dbReference>
<keyword evidence="3 4" id="KW-0408">Iron</keyword>
<reference evidence="7 8" key="1">
    <citation type="submission" date="2018-08" db="EMBL/GenBank/DDBJ databases">
        <title>Meiothermus granaticius genome AF-68 sequencing project.</title>
        <authorList>
            <person name="Da Costa M.S."/>
            <person name="Albuquerque L."/>
            <person name="Raposo P."/>
            <person name="Froufe H.J.C."/>
            <person name="Barroso C.S."/>
            <person name="Egas C."/>
        </authorList>
    </citation>
    <scope>NUCLEOTIDE SEQUENCE [LARGE SCALE GENOMIC DNA]</scope>
    <source>
        <strain evidence="7 8">AF-68</strain>
    </source>
</reference>
<evidence type="ECO:0000256" key="2">
    <source>
        <dbReference type="ARBA" id="ARBA00022723"/>
    </source>
</evidence>
<dbReference type="AlphaFoldDB" id="A0A399F4Z7"/>
<gene>
    <name evidence="7" type="primary">cycA_4</name>
    <name evidence="7" type="ORF">Mgrana_02320</name>
</gene>
<keyword evidence="8" id="KW-1185">Reference proteome</keyword>
<dbReference type="EMBL" id="QWLB01000033">
    <property type="protein sequence ID" value="RIH91744.1"/>
    <property type="molecule type" value="Genomic_DNA"/>
</dbReference>
<evidence type="ECO:0000256" key="1">
    <source>
        <dbReference type="ARBA" id="ARBA00022617"/>
    </source>
</evidence>